<keyword evidence="2" id="KW-1185">Reference proteome</keyword>
<feature type="region of interest" description="Disordered" evidence="1">
    <location>
        <begin position="527"/>
        <end position="554"/>
    </location>
</feature>
<evidence type="ECO:0000313" key="2">
    <source>
        <dbReference type="Proteomes" id="UP000095280"/>
    </source>
</evidence>
<dbReference type="Proteomes" id="UP000095280">
    <property type="component" value="Unplaced"/>
</dbReference>
<dbReference type="WBParaSite" id="maker-uti_cns_0015866-snap-gene-0.4-mRNA-1">
    <property type="protein sequence ID" value="maker-uti_cns_0015866-snap-gene-0.4-mRNA-1"/>
    <property type="gene ID" value="maker-uti_cns_0015866-snap-gene-0.4"/>
</dbReference>
<feature type="region of interest" description="Disordered" evidence="1">
    <location>
        <begin position="306"/>
        <end position="369"/>
    </location>
</feature>
<feature type="region of interest" description="Disordered" evidence="1">
    <location>
        <begin position="28"/>
        <end position="47"/>
    </location>
</feature>
<accession>A0A1I8ISS2</accession>
<reference evidence="3" key="1">
    <citation type="submission" date="2016-11" db="UniProtKB">
        <authorList>
            <consortium name="WormBaseParasite"/>
        </authorList>
    </citation>
    <scope>IDENTIFICATION</scope>
</reference>
<sequence>MVKNSFSRLRPRLLQLKFRTKKAVEVTKSTQATPSTEMTKLLSRSGQQSPRLYSVTSVMKTSSAVPAAPTTEAGRESLHEVAVDGIAAQVVPRRVEGALLAAGQRQFERRGCKCQEKLGSRSENMIDYSCIKGGEISGLQREEIDFVCQLRGRGRMFNQYTGLPVPGIGVSKALDNGLLDDLVNDLSAEASSDNQLWELTSDEVALGVGEPSTGAPPQERALVQAQQDAAAAHNQLSSSALTVRFQPQSAFSSGVVNFERCQQLEAQKQMVEHPWTFDWFPDQVYEDCIAASGLRLRNEIAVAPRRNRRPQPPNLLAPPATANHRPRIRAPRGSPGAGPGGYLLGRGGRPEACAHLPTPPPTPREEDQLPLPTVERIAPSKGKRKMKSAICLPSLLLLLLAAILGASDSAPVSSDIAHVDSLAVGERGAPDASDAHLLEAEEKRARGFLGKRARGFLGKRARGFLGKRARGFLGKRARGFLGKRARKRARGFLGKRNGDYDDEYLMDEDSHSDHDEAAFEDWRDEAERLKSADRSRPPSPCPNSTSLADLRPIERTEWRPGAALRIGPVATQ</sequence>
<feature type="compositionally biased region" description="Basic and acidic residues" evidence="1">
    <location>
        <begin position="527"/>
        <end position="536"/>
    </location>
</feature>
<protein>
    <submittedName>
        <fullName evidence="3">Transmembrane protein</fullName>
    </submittedName>
</protein>
<feature type="compositionally biased region" description="Gly residues" evidence="1">
    <location>
        <begin position="335"/>
        <end position="347"/>
    </location>
</feature>
<dbReference type="AlphaFoldDB" id="A0A1I8ISS2"/>
<organism evidence="2 3">
    <name type="scientific">Macrostomum lignano</name>
    <dbReference type="NCBI Taxonomy" id="282301"/>
    <lineage>
        <taxon>Eukaryota</taxon>
        <taxon>Metazoa</taxon>
        <taxon>Spiralia</taxon>
        <taxon>Lophotrochozoa</taxon>
        <taxon>Platyhelminthes</taxon>
        <taxon>Rhabditophora</taxon>
        <taxon>Macrostomorpha</taxon>
        <taxon>Macrostomida</taxon>
        <taxon>Macrostomidae</taxon>
        <taxon>Macrostomum</taxon>
    </lineage>
</organism>
<name>A0A1I8ISS2_9PLAT</name>
<evidence type="ECO:0000256" key="1">
    <source>
        <dbReference type="SAM" id="MobiDB-lite"/>
    </source>
</evidence>
<evidence type="ECO:0000313" key="3">
    <source>
        <dbReference type="WBParaSite" id="maker-uti_cns_0015866-snap-gene-0.4-mRNA-1"/>
    </source>
</evidence>
<proteinExistence type="predicted"/>